<reference evidence="1" key="1">
    <citation type="submission" date="2022-03" db="EMBL/GenBank/DDBJ databases">
        <title>Genomic Encyclopedia of Type Strains, Phase III (KMG-III): the genomes of soil and plant-associated and newly described type strains.</title>
        <authorList>
            <person name="Whitman W."/>
        </authorList>
    </citation>
    <scope>NUCLEOTIDE SEQUENCE</scope>
    <source>
        <strain evidence="1">ANL 6-2</strain>
    </source>
</reference>
<dbReference type="AlphaFoldDB" id="A0AAE3KBW2"/>
<evidence type="ECO:0000313" key="1">
    <source>
        <dbReference type="EMBL" id="MCP1674178.1"/>
    </source>
</evidence>
<proteinExistence type="predicted"/>
<evidence type="ECO:0000313" key="2">
    <source>
        <dbReference type="Proteomes" id="UP001205843"/>
    </source>
</evidence>
<dbReference type="Proteomes" id="UP001205843">
    <property type="component" value="Unassembled WGS sequence"/>
</dbReference>
<gene>
    <name evidence="1" type="ORF">J2T57_001280</name>
</gene>
<name>A0AAE3KBW2_9GAMM</name>
<dbReference type="EMBL" id="JALJXV010000003">
    <property type="protein sequence ID" value="MCP1674178.1"/>
    <property type="molecule type" value="Genomic_DNA"/>
</dbReference>
<accession>A0AAE3KBW2</accession>
<dbReference type="RefSeq" id="WP_253475925.1">
    <property type="nucleotide sequence ID" value="NZ_JALJXV010000003.1"/>
</dbReference>
<protein>
    <submittedName>
        <fullName evidence="1">Uncharacterized protein</fullName>
    </submittedName>
</protein>
<keyword evidence="2" id="KW-1185">Reference proteome</keyword>
<sequence>MSENPRAALIDAFTELNRDFATEYRGLWSRGGAEEQALMLADWVRELERAEVSAAGLRAAHERVKADPAYRNYPPKRRAFIDLALEMQRAPQGDTDILEAVAALHRGFGFRYGALWPRREQSEEQARAQYWAAALSEAGLGASDVRAGEAALSSAEPFAQHPPTMDQFTEHCLAAIDTCDAPGVSAAFLAAASAPGTCAIHPLVAEARRRVGAHELRTRASDALRAEFSRVYRELRAAYRRGSLDLEVSAPVQGAEPAPAVADRESLVRTLDTLIERYRG</sequence>
<organism evidence="1 2">
    <name type="scientific">Natronocella acetinitrilica</name>
    <dbReference type="NCBI Taxonomy" id="414046"/>
    <lineage>
        <taxon>Bacteria</taxon>
        <taxon>Pseudomonadati</taxon>
        <taxon>Pseudomonadota</taxon>
        <taxon>Gammaproteobacteria</taxon>
        <taxon>Chromatiales</taxon>
        <taxon>Ectothiorhodospiraceae</taxon>
        <taxon>Natronocella</taxon>
    </lineage>
</organism>
<comment type="caution">
    <text evidence="1">The sequence shown here is derived from an EMBL/GenBank/DDBJ whole genome shotgun (WGS) entry which is preliminary data.</text>
</comment>